<organism evidence="2 3">
    <name type="scientific">Marivirga aurantiaca</name>
    <dbReference type="NCBI Taxonomy" id="2802615"/>
    <lineage>
        <taxon>Bacteria</taxon>
        <taxon>Pseudomonadati</taxon>
        <taxon>Bacteroidota</taxon>
        <taxon>Cytophagia</taxon>
        <taxon>Cytophagales</taxon>
        <taxon>Marivirgaceae</taxon>
        <taxon>Marivirga</taxon>
    </lineage>
</organism>
<keyword evidence="1" id="KW-0732">Signal</keyword>
<keyword evidence="3" id="KW-1185">Reference proteome</keyword>
<dbReference type="SUPFAM" id="SSF56281">
    <property type="entry name" value="Metallo-hydrolase/oxidoreductase"/>
    <property type="match status" value="1"/>
</dbReference>
<dbReference type="EMBL" id="JAEQBW010000016">
    <property type="protein sequence ID" value="MBK6267288.1"/>
    <property type="molecule type" value="Genomic_DNA"/>
</dbReference>
<evidence type="ECO:0000256" key="1">
    <source>
        <dbReference type="SAM" id="SignalP"/>
    </source>
</evidence>
<comment type="caution">
    <text evidence="2">The sequence shown here is derived from an EMBL/GenBank/DDBJ whole genome shotgun (WGS) entry which is preliminary data.</text>
</comment>
<dbReference type="PANTHER" id="PTHR43546">
    <property type="entry name" value="UPF0173 METAL-DEPENDENT HYDROLASE MJ1163-RELATED"/>
    <property type="match status" value="1"/>
</dbReference>
<proteinExistence type="predicted"/>
<dbReference type="Proteomes" id="UP000611723">
    <property type="component" value="Unassembled WGS sequence"/>
</dbReference>
<reference evidence="2" key="1">
    <citation type="submission" date="2021-01" db="EMBL/GenBank/DDBJ databases">
        <title>Marivirga aurantiaca sp. nov., isolated from intertidal surface sediments.</title>
        <authorList>
            <person name="Zhang M."/>
        </authorList>
    </citation>
    <scope>NUCLEOTIDE SEQUENCE</scope>
    <source>
        <strain evidence="2">S37H4</strain>
    </source>
</reference>
<gene>
    <name evidence="2" type="ORF">JKA74_19760</name>
</gene>
<sequence>MKMLLSLLFLISFLQLNAQDLISTNNGEVRITPVLHGSLILSYNDLTIFVDPYGGAEKFKDFPPADLILITDIHGDHLHKATLKELDITHTTFIVPKAVAEQMDEFQLGKMIVLNNDESTLYQSIEISALPMYNLPESEDSRHTKGRGNGYVLTIGGKKIYISGDTEDIPEMRNLKNIDVAFICMNLPYTMSVEQAADAVLAFNPSIVYPYHFRGKDGLADVEAFKNIVNKNNSSIDIRLRNWYPEN</sequence>
<evidence type="ECO:0000313" key="3">
    <source>
        <dbReference type="Proteomes" id="UP000611723"/>
    </source>
</evidence>
<protein>
    <submittedName>
        <fullName evidence="2">MBL fold metallo-hydrolase</fullName>
    </submittedName>
</protein>
<dbReference type="PANTHER" id="PTHR43546:SF3">
    <property type="entry name" value="UPF0173 METAL-DEPENDENT HYDROLASE MJ1163"/>
    <property type="match status" value="1"/>
</dbReference>
<accession>A0A934X1J6</accession>
<dbReference type="InterPro" id="IPR036866">
    <property type="entry name" value="RibonucZ/Hydroxyglut_hydro"/>
</dbReference>
<dbReference type="RefSeq" id="WP_201432975.1">
    <property type="nucleotide sequence ID" value="NZ_JAEQBW010000016.1"/>
</dbReference>
<dbReference type="AlphaFoldDB" id="A0A934X1J6"/>
<dbReference type="Pfam" id="PF13483">
    <property type="entry name" value="Lactamase_B_3"/>
    <property type="match status" value="1"/>
</dbReference>
<evidence type="ECO:0000313" key="2">
    <source>
        <dbReference type="EMBL" id="MBK6267288.1"/>
    </source>
</evidence>
<dbReference type="Gene3D" id="3.60.15.10">
    <property type="entry name" value="Ribonuclease Z/Hydroxyacylglutathione hydrolase-like"/>
    <property type="match status" value="1"/>
</dbReference>
<dbReference type="InterPro" id="IPR050114">
    <property type="entry name" value="UPF0173_UPF0282_UlaG_hydrolase"/>
</dbReference>
<name>A0A934X1J6_9BACT</name>
<feature type="signal peptide" evidence="1">
    <location>
        <begin position="1"/>
        <end position="18"/>
    </location>
</feature>
<feature type="chain" id="PRO_5036767629" evidence="1">
    <location>
        <begin position="19"/>
        <end position="247"/>
    </location>
</feature>